<gene>
    <name evidence="9" type="ORF">OHU17_35585</name>
</gene>
<dbReference type="SMART" id="SM01043">
    <property type="entry name" value="BTAD"/>
    <property type="match status" value="1"/>
</dbReference>
<sequence>MRSDRGAMFEYRILGPLDVRRAGRALPVTAPKERDLITLLLLRADRTVPAEDLIDGLWGTTPPATARTTLQNYIKRLRRILQQPGTGHPETLVTRPGGYLLRLEDAFLDLREFEGLVRAAAEATARGDDTTAAARLDAALSHWRGEALSGSRSQHLRQLEAPRLEESRTVAFEQRVEAGLRLGMHAALIAGLRVEAARHPLRERLQAQLVLALYRSGRRGDALAAARQARDHLVRELGLEPGPHLARLHDRILADDPALMDPRPKAPAVDAAPGAPTPTAPSTPPGRPGPAGPDPAAAASLSVLPAQLPPSTMVFTGRAEALRRLDELLPTAGPQPSGAARIAQISGQGGVGKTALAVHWGHGRRNRFPDGQLYVNLRGHGGQRPLRPVDALGGFLEALGVPAREVPVSEDRCAARFRSLCAGRRLLVILDDASSEEQVRPLLPGSADCMVIVTSRRTLAGLVARDGALPVPLPVLEPSEAERLLINILGAGRVSREPGAAVALTAACARLPLAVGISAADLALHPERTLAEQVERLVAEDRLSALELPGDSHSALRTVFAMSYATLDPDAARMFGLLGTMPGADITVRAAAALAGVTRERSQALLDDLTRSHLLDEGAVGRYAFHDLLRAYARERVLDEQPEDARSAATDRLYAWYLANVDKAAKVIQPQMLRLGTYTDGADLSFATPEDAAGWLDSERANVVAMVQRAAEHGPRAAAWGLADAFRPYLMHSSYTAEWLAVGEAGLAAAEADGNAVGQAAGHRILSSAYLVLGRYDDCVRHDLAAVELYHGQGHTSGEAAAYNSLSLAAWYGGRLDDAVEYGNRGLAIARTLEDKVPELIISTNVCGILHEAGMLREAEEHFESMIGGQAVDQTSTTESHTFTNFAALLHDRGLPERAAELLAKAEAIRRRAGQAPSSLSYTLYWKAVMALQAGDRASALEHVEEGFSSAGGDIRAQAYLYVARGMLAERTGGHETALRSFQQARDLAEQCASRKPELEALTGMARCNLRAGRVETARSFAEELLKDATASGYRLFHGYALTLLAEIACEEGDPAEAQRRAGEAAAVQEANGHPRGRAEALIALARALRAAGDTEAARARVHQAAHLWSGFAPRRAASILSLAD</sequence>
<keyword evidence="4 6" id="KW-0238">DNA-binding</keyword>
<protein>
    <submittedName>
        <fullName evidence="9">Tetratricopeptide repeat protein</fullName>
    </submittedName>
</protein>
<dbReference type="SUPFAM" id="SSF48452">
    <property type="entry name" value="TPR-like"/>
    <property type="match status" value="3"/>
</dbReference>
<dbReference type="CDD" id="cd00383">
    <property type="entry name" value="trans_reg_C"/>
    <property type="match status" value="1"/>
</dbReference>
<dbReference type="Gene3D" id="1.10.10.10">
    <property type="entry name" value="Winged helix-like DNA-binding domain superfamily/Winged helix DNA-binding domain"/>
    <property type="match status" value="1"/>
</dbReference>
<feature type="domain" description="OmpR/PhoB-type" evidence="8">
    <location>
        <begin position="1"/>
        <end position="103"/>
    </location>
</feature>
<evidence type="ECO:0000256" key="4">
    <source>
        <dbReference type="ARBA" id="ARBA00023125"/>
    </source>
</evidence>
<geneLocation type="plasmid" evidence="9 10">
    <name>unnamed1</name>
</geneLocation>
<dbReference type="InterPro" id="IPR019734">
    <property type="entry name" value="TPR_rpt"/>
</dbReference>
<dbReference type="PROSITE" id="PS51755">
    <property type="entry name" value="OMPR_PHOB"/>
    <property type="match status" value="1"/>
</dbReference>
<dbReference type="PRINTS" id="PR00364">
    <property type="entry name" value="DISEASERSIST"/>
</dbReference>
<dbReference type="SUPFAM" id="SSF46894">
    <property type="entry name" value="C-terminal effector domain of the bipartite response regulators"/>
    <property type="match status" value="1"/>
</dbReference>
<evidence type="ECO:0000313" key="10">
    <source>
        <dbReference type="Proteomes" id="UP001432075"/>
    </source>
</evidence>
<keyword evidence="9" id="KW-0614">Plasmid</keyword>
<dbReference type="Pfam" id="PF03704">
    <property type="entry name" value="BTAD"/>
    <property type="match status" value="1"/>
</dbReference>
<feature type="region of interest" description="Disordered" evidence="7">
    <location>
        <begin position="257"/>
        <end position="297"/>
    </location>
</feature>
<dbReference type="InterPro" id="IPR001867">
    <property type="entry name" value="OmpR/PhoB-type_DNA-bd"/>
</dbReference>
<reference evidence="9" key="1">
    <citation type="submission" date="2022-10" db="EMBL/GenBank/DDBJ databases">
        <title>The complete genomes of actinobacterial strains from the NBC collection.</title>
        <authorList>
            <person name="Joergensen T.S."/>
            <person name="Alvarez Arevalo M."/>
            <person name="Sterndorff E.B."/>
            <person name="Faurdal D."/>
            <person name="Vuksanovic O."/>
            <person name="Mourched A.-S."/>
            <person name="Charusanti P."/>
            <person name="Shaw S."/>
            <person name="Blin K."/>
            <person name="Weber T."/>
        </authorList>
    </citation>
    <scope>NUCLEOTIDE SEQUENCE</scope>
    <source>
        <strain evidence="9">NBC_00283</strain>
        <plasmid evidence="9">unnamed1</plasmid>
    </source>
</reference>
<keyword evidence="10" id="KW-1185">Reference proteome</keyword>
<keyword evidence="5" id="KW-0804">Transcription</keyword>
<evidence type="ECO:0000256" key="6">
    <source>
        <dbReference type="PROSITE-ProRule" id="PRU01091"/>
    </source>
</evidence>
<comment type="similarity">
    <text evidence="1">Belongs to the AfsR/DnrI/RedD regulatory family.</text>
</comment>
<dbReference type="InterPro" id="IPR011990">
    <property type="entry name" value="TPR-like_helical_dom_sf"/>
</dbReference>
<dbReference type="InterPro" id="IPR027417">
    <property type="entry name" value="P-loop_NTPase"/>
</dbReference>
<evidence type="ECO:0000256" key="3">
    <source>
        <dbReference type="ARBA" id="ARBA00023015"/>
    </source>
</evidence>
<evidence type="ECO:0000259" key="8">
    <source>
        <dbReference type="PROSITE" id="PS51755"/>
    </source>
</evidence>
<evidence type="ECO:0000256" key="1">
    <source>
        <dbReference type="ARBA" id="ARBA00005820"/>
    </source>
</evidence>
<dbReference type="EMBL" id="CP108058">
    <property type="protein sequence ID" value="WUO51196.1"/>
    <property type="molecule type" value="Genomic_DNA"/>
</dbReference>
<dbReference type="Gene3D" id="3.40.50.300">
    <property type="entry name" value="P-loop containing nucleotide triphosphate hydrolases"/>
    <property type="match status" value="1"/>
</dbReference>
<dbReference type="InterPro" id="IPR016032">
    <property type="entry name" value="Sig_transdc_resp-reg_C-effctor"/>
</dbReference>
<name>A0ABZ1RXW9_9ACTN</name>
<feature type="DNA-binding region" description="OmpR/PhoB-type" evidence="6">
    <location>
        <begin position="1"/>
        <end position="103"/>
    </location>
</feature>
<dbReference type="PANTHER" id="PTHR35807">
    <property type="entry name" value="TRANSCRIPTIONAL REGULATOR REDD-RELATED"/>
    <property type="match status" value="1"/>
</dbReference>
<dbReference type="CDD" id="cd15831">
    <property type="entry name" value="BTAD"/>
    <property type="match status" value="1"/>
</dbReference>
<feature type="compositionally biased region" description="Pro residues" evidence="7">
    <location>
        <begin position="275"/>
        <end position="293"/>
    </location>
</feature>
<evidence type="ECO:0000256" key="2">
    <source>
        <dbReference type="ARBA" id="ARBA00023012"/>
    </source>
</evidence>
<dbReference type="Pfam" id="PF00486">
    <property type="entry name" value="Trans_reg_C"/>
    <property type="match status" value="1"/>
</dbReference>
<dbReference type="Gene3D" id="1.25.40.10">
    <property type="entry name" value="Tetratricopeptide repeat domain"/>
    <property type="match status" value="3"/>
</dbReference>
<accession>A0ABZ1RXW9</accession>
<dbReference type="InterPro" id="IPR036388">
    <property type="entry name" value="WH-like_DNA-bd_sf"/>
</dbReference>
<organism evidence="9 10">
    <name type="scientific">Streptomyces goshikiensis</name>
    <dbReference type="NCBI Taxonomy" id="1942"/>
    <lineage>
        <taxon>Bacteria</taxon>
        <taxon>Bacillati</taxon>
        <taxon>Actinomycetota</taxon>
        <taxon>Actinomycetes</taxon>
        <taxon>Kitasatosporales</taxon>
        <taxon>Streptomycetaceae</taxon>
        <taxon>Streptomyces</taxon>
    </lineage>
</organism>
<evidence type="ECO:0000256" key="5">
    <source>
        <dbReference type="ARBA" id="ARBA00023163"/>
    </source>
</evidence>
<evidence type="ECO:0000256" key="7">
    <source>
        <dbReference type="SAM" id="MobiDB-lite"/>
    </source>
</evidence>
<keyword evidence="2" id="KW-0902">Two-component regulatory system</keyword>
<dbReference type="PANTHER" id="PTHR35807:SF1">
    <property type="entry name" value="TRANSCRIPTIONAL REGULATOR REDD"/>
    <property type="match status" value="1"/>
</dbReference>
<dbReference type="Proteomes" id="UP001432075">
    <property type="component" value="Plasmid unnamed1"/>
</dbReference>
<keyword evidence="3" id="KW-0805">Transcription regulation</keyword>
<evidence type="ECO:0000313" key="9">
    <source>
        <dbReference type="EMBL" id="WUO51196.1"/>
    </source>
</evidence>
<dbReference type="InterPro" id="IPR005158">
    <property type="entry name" value="BTAD"/>
</dbReference>
<dbReference type="SMART" id="SM00862">
    <property type="entry name" value="Trans_reg_C"/>
    <property type="match status" value="1"/>
</dbReference>
<dbReference type="SMART" id="SM00028">
    <property type="entry name" value="TPR"/>
    <property type="match status" value="6"/>
</dbReference>
<dbReference type="InterPro" id="IPR051677">
    <property type="entry name" value="AfsR-DnrI-RedD_regulator"/>
</dbReference>
<dbReference type="RefSeq" id="WP_328777627.1">
    <property type="nucleotide sequence ID" value="NZ_CP108058.1"/>
</dbReference>
<dbReference type="SUPFAM" id="SSF52540">
    <property type="entry name" value="P-loop containing nucleoside triphosphate hydrolases"/>
    <property type="match status" value="1"/>
</dbReference>
<proteinExistence type="inferred from homology"/>